<keyword evidence="5 6" id="KW-0687">Ribonucleoprotein</keyword>
<evidence type="ECO:0000256" key="2">
    <source>
        <dbReference type="ARBA" id="ARBA00022730"/>
    </source>
</evidence>
<accession>A0A2S9XF43</accession>
<evidence type="ECO:0000259" key="9">
    <source>
        <dbReference type="Pfam" id="PF00347"/>
    </source>
</evidence>
<dbReference type="AlphaFoldDB" id="A0A2S9XF43"/>
<proteinExistence type="inferred from homology"/>
<dbReference type="SUPFAM" id="SSF56053">
    <property type="entry name" value="Ribosomal protein L6"/>
    <property type="match status" value="2"/>
</dbReference>
<comment type="similarity">
    <text evidence="1 6 7">Belongs to the universal ribosomal protein uL6 family.</text>
</comment>
<evidence type="ECO:0000256" key="8">
    <source>
        <dbReference type="RuleBase" id="RU003870"/>
    </source>
</evidence>
<dbReference type="PROSITE" id="PS00525">
    <property type="entry name" value="RIBOSOMAL_L6_1"/>
    <property type="match status" value="1"/>
</dbReference>
<dbReference type="PANTHER" id="PTHR11655">
    <property type="entry name" value="60S/50S RIBOSOMAL PROTEIN L6/L9"/>
    <property type="match status" value="1"/>
</dbReference>
<reference evidence="10 11" key="1">
    <citation type="submission" date="2018-03" db="EMBL/GenBank/DDBJ databases">
        <title>Draft Genome Sequences of the Obligatory Marine Myxobacteria Enhygromyxa salina SWB005.</title>
        <authorList>
            <person name="Poehlein A."/>
            <person name="Moghaddam J.A."/>
            <person name="Harms H."/>
            <person name="Alanjari M."/>
            <person name="Koenig G.M."/>
            <person name="Daniel R."/>
            <person name="Schaeberle T.F."/>
        </authorList>
    </citation>
    <scope>NUCLEOTIDE SEQUENCE [LARGE SCALE GENOMIC DNA]</scope>
    <source>
        <strain evidence="10 11">SWB005</strain>
    </source>
</reference>
<dbReference type="FunFam" id="3.90.930.12:FF:000002">
    <property type="entry name" value="50S ribosomal protein L6"/>
    <property type="match status" value="1"/>
</dbReference>
<dbReference type="HAMAP" id="MF_01365_B">
    <property type="entry name" value="Ribosomal_uL6_B"/>
    <property type="match status" value="1"/>
</dbReference>
<name>A0A2S9XF43_9BACT</name>
<dbReference type="InterPro" id="IPR002358">
    <property type="entry name" value="Ribosomal_uL6_CS"/>
</dbReference>
<comment type="caution">
    <text evidence="10">The sequence shown here is derived from an EMBL/GenBank/DDBJ whole genome shotgun (WGS) entry which is preliminary data.</text>
</comment>
<dbReference type="InterPro" id="IPR000702">
    <property type="entry name" value="Ribosomal_uL6-like"/>
</dbReference>
<dbReference type="InterPro" id="IPR036789">
    <property type="entry name" value="Ribosomal_uL6-like_a/b-dom_sf"/>
</dbReference>
<evidence type="ECO:0000256" key="7">
    <source>
        <dbReference type="RuleBase" id="RU003869"/>
    </source>
</evidence>
<keyword evidence="3 6" id="KW-0694">RNA-binding</keyword>
<keyword evidence="2 6" id="KW-0699">rRNA-binding</keyword>
<evidence type="ECO:0000256" key="1">
    <source>
        <dbReference type="ARBA" id="ARBA00009356"/>
    </source>
</evidence>
<dbReference type="OrthoDB" id="9805007at2"/>
<dbReference type="Gene3D" id="3.90.930.12">
    <property type="entry name" value="Ribosomal protein L6, alpha-beta domain"/>
    <property type="match status" value="2"/>
</dbReference>
<gene>
    <name evidence="6 10" type="primary">rplF</name>
    <name evidence="10" type="ORF">ENSA5_54620</name>
</gene>
<dbReference type="PIRSF" id="PIRSF002162">
    <property type="entry name" value="Ribosomal_L6"/>
    <property type="match status" value="1"/>
</dbReference>
<dbReference type="Proteomes" id="UP000237968">
    <property type="component" value="Unassembled WGS sequence"/>
</dbReference>
<protein>
    <recommendedName>
        <fullName evidence="6">Large ribosomal subunit protein uL6</fullName>
    </recommendedName>
</protein>
<dbReference type="FunFam" id="3.90.930.12:FF:000001">
    <property type="entry name" value="50S ribosomal protein L6"/>
    <property type="match status" value="1"/>
</dbReference>
<evidence type="ECO:0000256" key="3">
    <source>
        <dbReference type="ARBA" id="ARBA00022884"/>
    </source>
</evidence>
<dbReference type="GO" id="GO:0019843">
    <property type="term" value="F:rRNA binding"/>
    <property type="evidence" value="ECO:0007669"/>
    <property type="project" value="UniProtKB-UniRule"/>
</dbReference>
<dbReference type="PRINTS" id="PR00059">
    <property type="entry name" value="RIBOSOMALL6"/>
</dbReference>
<sequence length="180" mass="19585">MSRIGNAPIQIPKGVKIKTEGQTIAVEGPKGSLSFDVPEPISFAVDGEVISFKRPNDQRSVRALHGMSRAMTNNMVVGCSVGFKKTLEIIGVGYRAIVKGKNIDLTLGFSHPVSYPLPEGVTAEVDKDNKLHLMSADKALLGSVAADIRRYRPPEPYKGKGVRYLGERIIRKEGKARGKK</sequence>
<dbReference type="GO" id="GO:0003735">
    <property type="term" value="F:structural constituent of ribosome"/>
    <property type="evidence" value="ECO:0007669"/>
    <property type="project" value="UniProtKB-UniRule"/>
</dbReference>
<organism evidence="10 11">
    <name type="scientific">Enhygromyxa salina</name>
    <dbReference type="NCBI Taxonomy" id="215803"/>
    <lineage>
        <taxon>Bacteria</taxon>
        <taxon>Pseudomonadati</taxon>
        <taxon>Myxococcota</taxon>
        <taxon>Polyangia</taxon>
        <taxon>Nannocystales</taxon>
        <taxon>Nannocystaceae</taxon>
        <taxon>Enhygromyxa</taxon>
    </lineage>
</organism>
<comment type="subunit">
    <text evidence="6">Part of the 50S ribosomal subunit.</text>
</comment>
<dbReference type="GO" id="GO:0002181">
    <property type="term" value="P:cytoplasmic translation"/>
    <property type="evidence" value="ECO:0007669"/>
    <property type="project" value="TreeGrafter"/>
</dbReference>
<evidence type="ECO:0000313" key="11">
    <source>
        <dbReference type="Proteomes" id="UP000237968"/>
    </source>
</evidence>
<dbReference type="GO" id="GO:0022625">
    <property type="term" value="C:cytosolic large ribosomal subunit"/>
    <property type="evidence" value="ECO:0007669"/>
    <property type="project" value="UniProtKB-UniRule"/>
</dbReference>
<dbReference type="Pfam" id="PF00347">
    <property type="entry name" value="Ribosomal_L6"/>
    <property type="match status" value="2"/>
</dbReference>
<dbReference type="InterPro" id="IPR020040">
    <property type="entry name" value="Ribosomal_uL6_a/b-dom"/>
</dbReference>
<evidence type="ECO:0000313" key="10">
    <source>
        <dbReference type="EMBL" id="PRP91488.1"/>
    </source>
</evidence>
<keyword evidence="11" id="KW-1185">Reference proteome</keyword>
<comment type="function">
    <text evidence="6 8">This protein binds to the 23S rRNA, and is important in its secondary structure. It is located near the subunit interface in the base of the L7/L12 stalk, and near the tRNA binding site of the peptidyltransferase center.</text>
</comment>
<feature type="domain" description="Large ribosomal subunit protein uL6 alpha-beta" evidence="9">
    <location>
        <begin position="11"/>
        <end position="80"/>
    </location>
</feature>
<evidence type="ECO:0000256" key="5">
    <source>
        <dbReference type="ARBA" id="ARBA00023274"/>
    </source>
</evidence>
<evidence type="ECO:0000256" key="6">
    <source>
        <dbReference type="HAMAP-Rule" id="MF_01365"/>
    </source>
</evidence>
<dbReference type="EMBL" id="PVNK01000240">
    <property type="protein sequence ID" value="PRP91488.1"/>
    <property type="molecule type" value="Genomic_DNA"/>
</dbReference>
<dbReference type="PANTHER" id="PTHR11655:SF14">
    <property type="entry name" value="LARGE RIBOSOMAL SUBUNIT PROTEIN UL6M"/>
    <property type="match status" value="1"/>
</dbReference>
<dbReference type="InterPro" id="IPR019906">
    <property type="entry name" value="Ribosomal_uL6_bac-type"/>
</dbReference>
<evidence type="ECO:0000256" key="4">
    <source>
        <dbReference type="ARBA" id="ARBA00022980"/>
    </source>
</evidence>
<dbReference type="NCBIfam" id="TIGR03654">
    <property type="entry name" value="L6_bact"/>
    <property type="match status" value="1"/>
</dbReference>
<feature type="domain" description="Large ribosomal subunit protein uL6 alpha-beta" evidence="9">
    <location>
        <begin position="90"/>
        <end position="164"/>
    </location>
</feature>
<dbReference type="RefSeq" id="WP_106394673.1">
    <property type="nucleotide sequence ID" value="NZ_PVNK01000240.1"/>
</dbReference>
<keyword evidence="4 6" id="KW-0689">Ribosomal protein</keyword>